<dbReference type="CDD" id="cd19542">
    <property type="entry name" value="CT_NRPS-like"/>
    <property type="match status" value="1"/>
</dbReference>
<proteinExistence type="predicted"/>
<dbReference type="GO" id="GO:0031177">
    <property type="term" value="F:phosphopantetheine binding"/>
    <property type="evidence" value="ECO:0007669"/>
    <property type="project" value="TreeGrafter"/>
</dbReference>
<dbReference type="OrthoDB" id="416786at2759"/>
<dbReference type="Gene3D" id="3.40.50.12780">
    <property type="entry name" value="N-terminal domain of ligase-like"/>
    <property type="match status" value="2"/>
</dbReference>
<dbReference type="Gene3D" id="3.30.559.30">
    <property type="entry name" value="Nonribosomal peptide synthetase, condensation domain"/>
    <property type="match status" value="2"/>
</dbReference>
<dbReference type="GO" id="GO:0016874">
    <property type="term" value="F:ligase activity"/>
    <property type="evidence" value="ECO:0007669"/>
    <property type="project" value="UniProtKB-KW"/>
</dbReference>
<evidence type="ECO:0000313" key="6">
    <source>
        <dbReference type="EMBL" id="CAG8146410.1"/>
    </source>
</evidence>
<dbReference type="PROSITE" id="PS50075">
    <property type="entry name" value="CARRIER"/>
    <property type="match status" value="2"/>
</dbReference>
<evidence type="ECO:0000313" key="7">
    <source>
        <dbReference type="Proteomes" id="UP001153618"/>
    </source>
</evidence>
<keyword evidence="7" id="KW-1185">Reference proteome</keyword>
<dbReference type="GO" id="GO:0043041">
    <property type="term" value="P:amino acid activation for nonribosomal peptide biosynthetic process"/>
    <property type="evidence" value="ECO:0007669"/>
    <property type="project" value="TreeGrafter"/>
</dbReference>
<dbReference type="InterPro" id="IPR042099">
    <property type="entry name" value="ANL_N_sf"/>
</dbReference>
<dbReference type="SUPFAM" id="SSF47336">
    <property type="entry name" value="ACP-like"/>
    <property type="match status" value="2"/>
</dbReference>
<evidence type="ECO:0000256" key="2">
    <source>
        <dbReference type="ARBA" id="ARBA00022553"/>
    </source>
</evidence>
<dbReference type="Gene3D" id="3.30.300.30">
    <property type="match status" value="2"/>
</dbReference>
<organism evidence="6 7">
    <name type="scientific">Penicillium olsonii</name>
    <dbReference type="NCBI Taxonomy" id="99116"/>
    <lineage>
        <taxon>Eukaryota</taxon>
        <taxon>Fungi</taxon>
        <taxon>Dikarya</taxon>
        <taxon>Ascomycota</taxon>
        <taxon>Pezizomycotina</taxon>
        <taxon>Eurotiomycetes</taxon>
        <taxon>Eurotiomycetidae</taxon>
        <taxon>Eurotiales</taxon>
        <taxon>Aspergillaceae</taxon>
        <taxon>Penicillium</taxon>
    </lineage>
</organism>
<gene>
    <name evidence="6" type="ORF">POLS_LOCUS5954</name>
</gene>
<dbReference type="GO" id="GO:0005737">
    <property type="term" value="C:cytoplasm"/>
    <property type="evidence" value="ECO:0007669"/>
    <property type="project" value="TreeGrafter"/>
</dbReference>
<keyword evidence="1" id="KW-0596">Phosphopantetheine</keyword>
<evidence type="ECO:0000259" key="5">
    <source>
        <dbReference type="PROSITE" id="PS50075"/>
    </source>
</evidence>
<dbReference type="Proteomes" id="UP001153618">
    <property type="component" value="Unassembled WGS sequence"/>
</dbReference>
<dbReference type="CDD" id="cd19545">
    <property type="entry name" value="FUM14_C_NRPS-like"/>
    <property type="match status" value="1"/>
</dbReference>
<dbReference type="InterPro" id="IPR001242">
    <property type="entry name" value="Condensation_dom"/>
</dbReference>
<evidence type="ECO:0000256" key="1">
    <source>
        <dbReference type="ARBA" id="ARBA00022450"/>
    </source>
</evidence>
<keyword evidence="3" id="KW-0436">Ligase</keyword>
<dbReference type="SUPFAM" id="SSF52777">
    <property type="entry name" value="CoA-dependent acyltransferases"/>
    <property type="match status" value="4"/>
</dbReference>
<protein>
    <recommendedName>
        <fullName evidence="5">Carrier domain-containing protein</fullName>
    </recommendedName>
</protein>
<dbReference type="FunFam" id="3.40.50.12780:FF:000014">
    <property type="entry name" value="Nonribosomal peptide synthetase 1"/>
    <property type="match status" value="1"/>
</dbReference>
<dbReference type="Pfam" id="PF00668">
    <property type="entry name" value="Condensation"/>
    <property type="match status" value="2"/>
</dbReference>
<evidence type="ECO:0000256" key="4">
    <source>
        <dbReference type="SAM" id="MobiDB-lite"/>
    </source>
</evidence>
<dbReference type="SUPFAM" id="SSF56801">
    <property type="entry name" value="Acetyl-CoA synthetase-like"/>
    <property type="match status" value="2"/>
</dbReference>
<dbReference type="InterPro" id="IPR010071">
    <property type="entry name" value="AA_adenyl_dom"/>
</dbReference>
<dbReference type="CDD" id="cd05918">
    <property type="entry name" value="A_NRPS_SidN3_like"/>
    <property type="match status" value="2"/>
</dbReference>
<dbReference type="NCBIfam" id="TIGR01733">
    <property type="entry name" value="AA-adenyl-dom"/>
    <property type="match status" value="1"/>
</dbReference>
<dbReference type="Pfam" id="PF00501">
    <property type="entry name" value="AMP-binding"/>
    <property type="match status" value="2"/>
</dbReference>
<feature type="domain" description="Carrier" evidence="5">
    <location>
        <begin position="739"/>
        <end position="815"/>
    </location>
</feature>
<keyword evidence="2" id="KW-0597">Phosphoprotein</keyword>
<dbReference type="InterPro" id="IPR045851">
    <property type="entry name" value="AMP-bd_C_sf"/>
</dbReference>
<feature type="domain" description="Carrier" evidence="5">
    <location>
        <begin position="1836"/>
        <end position="1911"/>
    </location>
</feature>
<dbReference type="EMBL" id="CAJVOS010000031">
    <property type="protein sequence ID" value="CAG8146410.1"/>
    <property type="molecule type" value="Genomic_DNA"/>
</dbReference>
<dbReference type="GO" id="GO:0044550">
    <property type="term" value="P:secondary metabolite biosynthetic process"/>
    <property type="evidence" value="ECO:0007669"/>
    <property type="project" value="TreeGrafter"/>
</dbReference>
<evidence type="ECO:0000256" key="3">
    <source>
        <dbReference type="ARBA" id="ARBA00022598"/>
    </source>
</evidence>
<comment type="caution">
    <text evidence="6">The sequence shown here is derived from an EMBL/GenBank/DDBJ whole genome shotgun (WGS) entry which is preliminary data.</text>
</comment>
<dbReference type="InterPro" id="IPR020845">
    <property type="entry name" value="AMP-binding_CS"/>
</dbReference>
<dbReference type="PANTHER" id="PTHR45527:SF1">
    <property type="entry name" value="FATTY ACID SYNTHASE"/>
    <property type="match status" value="1"/>
</dbReference>
<dbReference type="Gene3D" id="1.10.1200.10">
    <property type="entry name" value="ACP-like"/>
    <property type="match status" value="2"/>
</dbReference>
<dbReference type="PANTHER" id="PTHR45527">
    <property type="entry name" value="NONRIBOSOMAL PEPTIDE SYNTHETASE"/>
    <property type="match status" value="1"/>
</dbReference>
<reference evidence="6" key="1">
    <citation type="submission" date="2021-07" db="EMBL/GenBank/DDBJ databases">
        <authorList>
            <person name="Branca A.L. A."/>
        </authorList>
    </citation>
    <scope>NUCLEOTIDE SEQUENCE</scope>
</reference>
<accession>A0A9W4HW98</accession>
<dbReference type="InterPro" id="IPR023213">
    <property type="entry name" value="CAT-like_dom_sf"/>
</dbReference>
<dbReference type="InterPro" id="IPR036736">
    <property type="entry name" value="ACP-like_sf"/>
</dbReference>
<sequence>MVFLDIEHQTSEAPTWDKISSTAHSDAERCCQEHHWELPAFYQTIWAIVLNRFTGSQCVTFAVNTADNNRLLQLCESTIDLETSMVELMGCQHPTISNLTNADLNCETGVLFDLRDGESFNGNEFRSPLQTVLCIESSGVSLLHSSSMPSWHAQNLISTVQRAIEEIVQHPGQLIKNLDLFSDRNQVQLSQWHEQPPVEKLAPMVETIQRHASERPTHQAICAWDGTLTYAELDNVSTQLAHRLLALGVGKSDMVLLGFEKSMYTHVALVAILKVGAIFVPVSPKYPMPRIQAIVDATNPRLAFTSAEFTSVFERVLVQTVALDSTYVQNLPTTDQFTRTLPSITLDQTAFVIFTSGSTGKPKGCDSPHRALAAMINQGPAFEMHPSSRVLQFAPTIFGASSIDMYLPLLVGATICVPSQHDLMNKLEDSMKRFEVTFACMTPSAVSNVNPIQVPGLETLCLVGEPLGQAIRKKWETRLSLKSGYGLSEGVGIACVSSLDPSTHARNIGVPPVARIWLAEPSNFQNLAPVGSIGEMMIQGPYVGHGYLNDPEKTSAVFLKPPKWSQGSTVAKNSSRIIRTGDLARYQPDGSLVYVGRKDTQVKIRGKRVEVGEVEGAIRLHRRPDEVVIVEAACPLGLEDTPTMVCFIYSPDHPENPTTSLSALRPPSAEFQAQVAGLDTHMRATLPEWMTPSVYMPLAYIPKTASGKTDRRALRQLISEMTWQEMEIYLQAKDEPRAEPQTDVEKRIHGLFAQVLQRPLDSFGIHEQFLRLGGDSIKAIALVQRCKKADMTLNLAQIMETGTVSQLSKLVPKPWKAVANSINQKTLPTAAVSDRLKDLGVSMGDVEETGLCSSMQEGMLISQLKNPHQHAIRVLYDVRLQKDDSNLDIDRLKMAWKQLTQRHPMLRTIFVINVTSQVFAVRVQLSTGSSPRVHLYEEKSGQDIQSRRQNHRPPTALPQLSLHVTPGGRVTVELEITHAVTDGMSMSIITRDLSMLYNGRQLPPLSFKFSDYLNHQMTTRKPDSLSYWKKYLDGLDSSQFPTMDGDASGQDLVKPDGHGFMTVPVDFGPAEQYKTFGQETGVTLASVVKLAWSLVLRVMCRTDDVCFGYLTAARDAPIEGVMDGVGPLINLMICRHQFDQNVTVERALKAIQSDFVSSLPHRDVSLGDIRRVMGLKSDEAMFNTCITQFPIAGQHDMDDTLMSLQEVEREDPTEFDIGVEILVEDDEITSKIKAYTELIPIEQIKQVACLLGHALTTIISNFHSDVGDLGLVSDEDRAMIQKLNSKAPQPVNQCAHEVIREISKAQPAAQAVCAWDGNWTYEELDRVSSYLARRLQLQGVILEAFVPVLMEKSRWVPVVLLAILKSGGAFVLLDPSQPISRLQGICADLKPGIVVASPEHQATASAIVGNIITVSDDEKLGDDTEEINPPVEVGPRNTAYAVFTSGSTGKPKGVVIEHRSLCTTAAAMRVHSPMNSNTRMYQYASHAFDVSVLDLMICLMAGGCLCIPSAADRQNRLLESLNEFNANFVALTPTVTRTLQPERLTSLRTLNVGGEALSPSDVQRWSAVPHIQIINMYGPAECTINVTVSGPVTPQTPSGSIGYSMCNSLAWIVDPQNHSRLLPVGAVGELVIQGPVVSRGYLNRPEQTAESFVAPPAWLSQYMQVGPDERLYKTGDLVQYAPCGSLLYKGRKDFQVKLRGQRFELSEVEEHLRRVFPGASDVIAEVAALPQGKTKALAAFIYRKAWDSSQIPTSEDKDVDLLHPPCEAFDIAVNEARAALADALPSYMDPTIYLPLAHIPRSRSGKAERGQLRQMITLGLHEKWGSDAHAVTAKQTPRNEAESLLCSSVSEVIGLTEDMSMNENFFRRGGDSVAAMMLVGMLRERGYQLTVAHVFENPRLDVLATKMTRATLSSGANVPQQFALLGEADGIDSHRAAVRQAAEQCKVAEDDIEDIYPCSPLQHSFFLYSTLKKGTLLARFAYNLRPSVDLDLLRKAWDNVTKAHPQLRTRIIRVEGQDTMHQAVLRRGAEMEYYQPPTEDLSDYVPDLPIEPAPGKPLLRVALLRRPRSDQHRFLVSLQHSLYDGWSLMLLMQELEKAYSGVCLPHTPVSPFIGYLEKTENAAKTFWTEQLQDLRASVFPELPSPTHTPHPSEVLTRSVEIPKVESPQITLSTKIRWAWAQVISHLTSNSEVAIGMGTAGRGTPVTGIEKMVAPTMAIFPYRLHIDGTQSVISALHDAQHQYSQILPHEHYGNPNICRLATGPTPAAALQTLLIVQPKGPEAPSTLYSEQELLPQTGAFHVRALTLHCHLQESSVETLACYDKAAISEEEMLRAIHLFDRVFEQICMEPDTLVGDLHKALFA</sequence>
<dbReference type="PROSITE" id="PS00455">
    <property type="entry name" value="AMP_BINDING"/>
    <property type="match status" value="1"/>
</dbReference>
<feature type="region of interest" description="Disordered" evidence="4">
    <location>
        <begin position="937"/>
        <end position="957"/>
    </location>
</feature>
<name>A0A9W4HW98_PENOL</name>
<dbReference type="Gene3D" id="3.30.559.10">
    <property type="entry name" value="Chloramphenicol acetyltransferase-like domain"/>
    <property type="match status" value="2"/>
</dbReference>
<dbReference type="InterPro" id="IPR000873">
    <property type="entry name" value="AMP-dep_synth/lig_dom"/>
</dbReference>
<dbReference type="FunFam" id="3.30.300.30:FF:000015">
    <property type="entry name" value="Nonribosomal peptide synthase SidD"/>
    <property type="match status" value="2"/>
</dbReference>
<dbReference type="Pfam" id="PF00550">
    <property type="entry name" value="PP-binding"/>
    <property type="match status" value="2"/>
</dbReference>
<dbReference type="InterPro" id="IPR009081">
    <property type="entry name" value="PP-bd_ACP"/>
</dbReference>